<feature type="compositionally biased region" description="Low complexity" evidence="1">
    <location>
        <begin position="899"/>
        <end position="914"/>
    </location>
</feature>
<dbReference type="AlphaFoldDB" id="A0A2N5SII3"/>
<reference evidence="5 6" key="1">
    <citation type="submission" date="2017-11" db="EMBL/GenBank/DDBJ databases">
        <title>De novo assembly and phasing of dikaryotic genomes from two isolates of Puccinia coronata f. sp. avenae, the causal agent of oat crown rust.</title>
        <authorList>
            <person name="Miller M.E."/>
            <person name="Zhang Y."/>
            <person name="Omidvar V."/>
            <person name="Sperschneider J."/>
            <person name="Schwessinger B."/>
            <person name="Raley C."/>
            <person name="Palmer J.M."/>
            <person name="Garnica D."/>
            <person name="Upadhyaya N."/>
            <person name="Rathjen J."/>
            <person name="Taylor J.M."/>
            <person name="Park R.F."/>
            <person name="Dodds P.N."/>
            <person name="Hirsch C.D."/>
            <person name="Kianian S.F."/>
            <person name="Figueroa M."/>
        </authorList>
    </citation>
    <scope>NUCLEOTIDE SEQUENCE [LARGE SCALE GENOMIC DNA]</scope>
    <source>
        <strain evidence="5">12NC29</strain>
    </source>
</reference>
<evidence type="ECO:0000313" key="6">
    <source>
        <dbReference type="Proteomes" id="UP000235388"/>
    </source>
</evidence>
<feature type="region of interest" description="Disordered" evidence="1">
    <location>
        <begin position="899"/>
        <end position="923"/>
    </location>
</feature>
<feature type="domain" description="T4 RNA ligase 1-like N-terminal" evidence="4">
    <location>
        <begin position="110"/>
        <end position="359"/>
    </location>
</feature>
<feature type="domain" description="tRNA ligase phosphodiesterase" evidence="2">
    <location>
        <begin position="684"/>
        <end position="900"/>
    </location>
</feature>
<accession>A0A2N5SII3</accession>
<dbReference type="InterPro" id="IPR019039">
    <property type="entry name" value="T4-Rnl1-like_N"/>
</dbReference>
<protein>
    <recommendedName>
        <fullName evidence="7">tRNA ligase</fullName>
    </recommendedName>
</protein>
<dbReference type="GO" id="GO:0005524">
    <property type="term" value="F:ATP binding"/>
    <property type="evidence" value="ECO:0007669"/>
    <property type="project" value="InterPro"/>
</dbReference>
<dbReference type="GO" id="GO:0003972">
    <property type="term" value="F:RNA ligase (ATP) activity"/>
    <property type="evidence" value="ECO:0007669"/>
    <property type="project" value="InterPro"/>
</dbReference>
<proteinExistence type="predicted"/>
<dbReference type="SUPFAM" id="SSF52540">
    <property type="entry name" value="P-loop containing nucleoside triphosphate hydrolases"/>
    <property type="match status" value="1"/>
</dbReference>
<dbReference type="InterPro" id="IPR015965">
    <property type="entry name" value="tRNA_lig_PDEase"/>
</dbReference>
<dbReference type="EMBL" id="PGCJ01000962">
    <property type="protein sequence ID" value="PLW13058.1"/>
    <property type="molecule type" value="Genomic_DNA"/>
</dbReference>
<dbReference type="Proteomes" id="UP000235388">
    <property type="component" value="Unassembled WGS sequence"/>
</dbReference>
<dbReference type="Pfam" id="PF09511">
    <property type="entry name" value="RNA_lig_T4_1"/>
    <property type="match status" value="1"/>
</dbReference>
<dbReference type="PANTHER" id="PTHR32004">
    <property type="entry name" value="TRNA LIGASE"/>
    <property type="match status" value="1"/>
</dbReference>
<comment type="caution">
    <text evidence="5">The sequence shown here is derived from an EMBL/GenBank/DDBJ whole genome shotgun (WGS) entry which is preliminary data.</text>
</comment>
<dbReference type="STRING" id="200324.A0A2N5SII3"/>
<keyword evidence="6" id="KW-1185">Reference proteome</keyword>
<evidence type="ECO:0000256" key="1">
    <source>
        <dbReference type="SAM" id="MobiDB-lite"/>
    </source>
</evidence>
<dbReference type="Gene3D" id="3.40.50.300">
    <property type="entry name" value="P-loop containing nucleotide triphosphate hydrolases"/>
    <property type="match status" value="1"/>
</dbReference>
<evidence type="ECO:0000313" key="5">
    <source>
        <dbReference type="EMBL" id="PLW13058.1"/>
    </source>
</evidence>
<dbReference type="GO" id="GO:0005634">
    <property type="term" value="C:nucleus"/>
    <property type="evidence" value="ECO:0007669"/>
    <property type="project" value="TreeGrafter"/>
</dbReference>
<dbReference type="GO" id="GO:0006388">
    <property type="term" value="P:tRNA splicing, via endonucleolytic cleavage and ligation"/>
    <property type="evidence" value="ECO:0007669"/>
    <property type="project" value="InterPro"/>
</dbReference>
<dbReference type="PANTHER" id="PTHR32004:SF1">
    <property type="entry name" value="TRNA LIGASE"/>
    <property type="match status" value="1"/>
</dbReference>
<dbReference type="InterPro" id="IPR015966">
    <property type="entry name" value="tRNA_lig_kin_fungi"/>
</dbReference>
<gene>
    <name evidence="5" type="ORF">PCANC_19329</name>
</gene>
<dbReference type="InterPro" id="IPR027417">
    <property type="entry name" value="P-loop_NTPase"/>
</dbReference>
<dbReference type="Pfam" id="PF08302">
    <property type="entry name" value="tRNA_lig_CPD"/>
    <property type="match status" value="1"/>
</dbReference>
<evidence type="ECO:0000259" key="3">
    <source>
        <dbReference type="Pfam" id="PF08303"/>
    </source>
</evidence>
<feature type="domain" description="tRNA ligase kinase" evidence="3">
    <location>
        <begin position="494"/>
        <end position="678"/>
    </location>
</feature>
<dbReference type="Pfam" id="PF08303">
    <property type="entry name" value="tRNA_lig_kinase"/>
    <property type="match status" value="1"/>
</dbReference>
<evidence type="ECO:0000259" key="4">
    <source>
        <dbReference type="Pfam" id="PF09511"/>
    </source>
</evidence>
<sequence>MALKVFAPPPVVSRQTDLLIETLLRFGLAIAGPSDGTQVIDLAPDQLHAALARLSTEDHPPADPKLKKLIRSRVYDLHSSHLDAAVLSVRSWTMSEHIYRRIPCPFPTMARGLFTRENAHPERKLGEGRHAIVARGYDKFFNIDELPSTKWDTLRDRTQAPYHLTLKTNGCIIFLAALTPTDLLVTSKHATGGSDHDDQDEPMTHSAVGERWVGRHLAKVGLSKSELARELWEANATAVAELTDDDFEEHVIATPSDQVGLNLHGVNLNTPELLTYSPEIVAQCAKRWGMHPTPFTTVNDIDAVKEHCQKIQTDGWVGREGHVEGVVVRGTARDTPTPIDLELASASIFWKVKFEEPYLTYREWRELTRKMLHEKSLNEPAVKKHTSSSGRKGTLSLADSEELAKLFKVNVKKIHKPETRLYIHWVVQELLHRPQTFELWQKNRGIVATRELFFEWRNSDQGLKIFQQLGSASSKPTRSAASQHEQDQHFDKTLLVPIGIPGCGKTTLAIALKKLTKCSHTQSDDITTKKTGPAFIENVKSLLMDKSGPSLVIADKNNHLKSHRAALVELIGKLNEGIQVKKGKGKSSRETELVRMRVRLVAVTWDLDAYPSAELHQIAAQRIEQRGEHHQSLRPELTPGGLEAHDAILWRFLKTYEEFDPDINPEDQEFGRTIRLKFADSIENNLKDLCAELHRISPGLVAGEGTVSQSEMEAALELARAYKPHIKKEMKVEGGLQHPRYFGIKLEINLLALVAELLGKQDGRCDGEEEDKKRVRAAGRRFFGELVSNGRITPNPHLTLVHQNQTEESEGMKRMWETCQARVLARKVDMQLQLGPMLIWNDRVMVLEARVSAQSAGQLPTDLSPQLESTRYHVTVGTANESIKPVEGSNLLHRFFRTTPSTTSSSSQPTGPTTHGDDVNDDGQVHSIELKTMCVNGTLKGLA</sequence>
<evidence type="ECO:0000259" key="2">
    <source>
        <dbReference type="Pfam" id="PF08302"/>
    </source>
</evidence>
<name>A0A2N5SII3_9BASI</name>
<organism evidence="5 6">
    <name type="scientific">Puccinia coronata f. sp. avenae</name>
    <dbReference type="NCBI Taxonomy" id="200324"/>
    <lineage>
        <taxon>Eukaryota</taxon>
        <taxon>Fungi</taxon>
        <taxon>Dikarya</taxon>
        <taxon>Basidiomycota</taxon>
        <taxon>Pucciniomycotina</taxon>
        <taxon>Pucciniomycetes</taxon>
        <taxon>Pucciniales</taxon>
        <taxon>Pucciniaceae</taxon>
        <taxon>Puccinia</taxon>
    </lineage>
</organism>
<evidence type="ECO:0008006" key="7">
    <source>
        <dbReference type="Google" id="ProtNLM"/>
    </source>
</evidence>
<dbReference type="OrthoDB" id="276239at2759"/>